<protein>
    <submittedName>
        <fullName evidence="1">Uncharacterized protein</fullName>
    </submittedName>
</protein>
<organism evidence="1 2">
    <name type="scientific">Paramecium primaurelia</name>
    <dbReference type="NCBI Taxonomy" id="5886"/>
    <lineage>
        <taxon>Eukaryota</taxon>
        <taxon>Sar</taxon>
        <taxon>Alveolata</taxon>
        <taxon>Ciliophora</taxon>
        <taxon>Intramacronucleata</taxon>
        <taxon>Oligohymenophorea</taxon>
        <taxon>Peniculida</taxon>
        <taxon>Parameciidae</taxon>
        <taxon>Paramecium</taxon>
    </lineage>
</organism>
<evidence type="ECO:0000313" key="1">
    <source>
        <dbReference type="EMBL" id="CAD8098566.1"/>
    </source>
</evidence>
<dbReference type="Proteomes" id="UP000688137">
    <property type="component" value="Unassembled WGS sequence"/>
</dbReference>
<name>A0A8S1P6E8_PARPR</name>
<sequence>MKKKSHRFINSFEKDLNQLETPPHRSMLANYEILIKTKNYLDNVFYQKLEKSSIHTQTILAASVTDNKSLVLDGERNLRSITIDHLPQDLKIDSQLRSIVEKKKKIKECSQTKLISGETQCSQTTLRKENSSSFFKKGILKNQSLQDEFVGSQKRSVSVHSGKSVRFNLSNDNIRQLMMFGK</sequence>
<accession>A0A8S1P6E8</accession>
<evidence type="ECO:0000313" key="2">
    <source>
        <dbReference type="Proteomes" id="UP000688137"/>
    </source>
</evidence>
<reference evidence="1" key="1">
    <citation type="submission" date="2021-01" db="EMBL/GenBank/DDBJ databases">
        <authorList>
            <consortium name="Genoscope - CEA"/>
            <person name="William W."/>
        </authorList>
    </citation>
    <scope>NUCLEOTIDE SEQUENCE</scope>
</reference>
<dbReference type="OMA" id="KSHRFIN"/>
<comment type="caution">
    <text evidence="1">The sequence shown here is derived from an EMBL/GenBank/DDBJ whole genome shotgun (WGS) entry which is preliminary data.</text>
</comment>
<gene>
    <name evidence="1" type="ORF">PPRIM_AZ9-3.1.T1070105</name>
</gene>
<dbReference type="EMBL" id="CAJJDM010000110">
    <property type="protein sequence ID" value="CAD8098566.1"/>
    <property type="molecule type" value="Genomic_DNA"/>
</dbReference>
<keyword evidence="2" id="KW-1185">Reference proteome</keyword>
<dbReference type="AlphaFoldDB" id="A0A8S1P6E8"/>
<proteinExistence type="predicted"/>